<sequence length="683" mass="78545">MHNPHLYTGDFPRQHQVGNVDVIRLYHLKDWDSLNEVVVCRDKNGGVTARFGENKWCLMPFARTPKGIGSFNFQDWDNTPELLVEFKLLAYGWLFHKSVRSQAHKYTTVYSRVIAIKVVYRFLKQIKANSLSELSNNKSFEAFKAYLVTQDRHQQGLKTIFAAINRAICLEPWLKYSFGLGGKIETTLLSKALSDKDTRQTLVIPERLSDAIYGKAIELIEEAIPYQKSIAKVESDLQKNYLKGKDIVDAKIKKGFRFCCTDDNGNIVDNHNYALLICDNQPLKSSEIIHSLSIQIPSIKLSNANDFQRYLGQLITACYIVCGGFTGMRDSELGKLTPNSYFKDNINGRDFHMLQSNTFKLGEKRETWITAPIAKQAIELASTLTKAWRRQINYPDSRYVDTLWCNRIARSKPPVLISNWSSRLQRFCRQIGFVVTQEDYQECLVSNPRSIVRIKQSVVIGQPWKLSSHQFRRSLAFYTIKYRLGSKVALKQQFKHLYLAMTEWYTNGGQLASLRDLRLDIDMQKNLDEINTEMITSKIFQQWHSDQPLSGTMGKAIIKMRGNVPHIYSSWETIYAAVEKGTLTLHGTAHSYCKNGYDCDMEGVVMPQFCVNCKGQGSIIDKDQALWWQKRHKSLVRYMELGEDISVTDKSHYITQIRAAEKVMADFDMFFTSFVPDLKVMNL</sequence>
<dbReference type="InterPro" id="IPR011010">
    <property type="entry name" value="DNA_brk_join_enz"/>
</dbReference>
<accession>A0A1E5IYP7</accession>
<protein>
    <recommendedName>
        <fullName evidence="4">Integrase</fullName>
    </recommendedName>
</protein>
<organism evidence="2 3">
    <name type="scientific">Shewanella colwelliana</name>
    <name type="common">Alteromonas colwelliana</name>
    <dbReference type="NCBI Taxonomy" id="23"/>
    <lineage>
        <taxon>Bacteria</taxon>
        <taxon>Pseudomonadati</taxon>
        <taxon>Pseudomonadota</taxon>
        <taxon>Gammaproteobacteria</taxon>
        <taxon>Alteromonadales</taxon>
        <taxon>Shewanellaceae</taxon>
        <taxon>Shewanella</taxon>
    </lineage>
</organism>
<dbReference type="GO" id="GO:0015074">
    <property type="term" value="P:DNA integration"/>
    <property type="evidence" value="ECO:0007669"/>
    <property type="project" value="InterPro"/>
</dbReference>
<dbReference type="SUPFAM" id="SSF56349">
    <property type="entry name" value="DNA breaking-rejoining enzymes"/>
    <property type="match status" value="1"/>
</dbReference>
<proteinExistence type="predicted"/>
<dbReference type="OrthoDB" id="8768428at2"/>
<dbReference type="Gene3D" id="1.10.443.10">
    <property type="entry name" value="Intergrase catalytic core"/>
    <property type="match status" value="1"/>
</dbReference>
<dbReference type="AlphaFoldDB" id="A0A1E5IYP7"/>
<dbReference type="GO" id="GO:0006310">
    <property type="term" value="P:DNA recombination"/>
    <property type="evidence" value="ECO:0007669"/>
    <property type="project" value="UniProtKB-KW"/>
</dbReference>
<reference evidence="2 3" key="1">
    <citation type="submission" date="2016-07" db="EMBL/GenBank/DDBJ databases">
        <title>Whole-genome of two Shewanella species isolated from a digestive organ of sea cucumber Apostichopus japonicus Selenka 1867.</title>
        <authorList>
            <person name="Hong H.-H."/>
            <person name="Choi H."/>
            <person name="Cheon S."/>
            <person name="Oh J.-S."/>
            <person name="Lee H.-G."/>
            <person name="Park C."/>
        </authorList>
    </citation>
    <scope>NUCLEOTIDE SEQUENCE [LARGE SCALE GENOMIC DNA]</scope>
    <source>
        <strain evidence="2 3">CSB03KR</strain>
    </source>
</reference>
<name>A0A1E5IYP7_SHECO</name>
<keyword evidence="1" id="KW-0233">DNA recombination</keyword>
<dbReference type="GO" id="GO:0003677">
    <property type="term" value="F:DNA binding"/>
    <property type="evidence" value="ECO:0007669"/>
    <property type="project" value="InterPro"/>
</dbReference>
<dbReference type="STRING" id="23.BEL05_14475"/>
<gene>
    <name evidence="2" type="ORF">BEL05_14475</name>
</gene>
<evidence type="ECO:0000313" key="3">
    <source>
        <dbReference type="Proteomes" id="UP000095230"/>
    </source>
</evidence>
<dbReference type="InterPro" id="IPR013762">
    <property type="entry name" value="Integrase-like_cat_sf"/>
</dbReference>
<dbReference type="EMBL" id="MCBT01000002">
    <property type="protein sequence ID" value="OEG75712.1"/>
    <property type="molecule type" value="Genomic_DNA"/>
</dbReference>
<evidence type="ECO:0000313" key="2">
    <source>
        <dbReference type="EMBL" id="OEG75712.1"/>
    </source>
</evidence>
<comment type="caution">
    <text evidence="2">The sequence shown here is derived from an EMBL/GenBank/DDBJ whole genome shotgun (WGS) entry which is preliminary data.</text>
</comment>
<dbReference type="Proteomes" id="UP000095230">
    <property type="component" value="Unassembled WGS sequence"/>
</dbReference>
<evidence type="ECO:0000256" key="1">
    <source>
        <dbReference type="ARBA" id="ARBA00023172"/>
    </source>
</evidence>
<evidence type="ECO:0008006" key="4">
    <source>
        <dbReference type="Google" id="ProtNLM"/>
    </source>
</evidence>